<dbReference type="PROSITE" id="PS50112">
    <property type="entry name" value="PAS"/>
    <property type="match status" value="1"/>
</dbReference>
<dbReference type="EMBL" id="OA894882">
    <property type="protein sequence ID" value="CAD7285248.1"/>
    <property type="molecule type" value="Genomic_DNA"/>
</dbReference>
<dbReference type="GO" id="GO:0032870">
    <property type="term" value="P:cellular response to hormone stimulus"/>
    <property type="evidence" value="ECO:0007669"/>
    <property type="project" value="TreeGrafter"/>
</dbReference>
<dbReference type="EMBL" id="CAJPEX010012845">
    <property type="protein sequence ID" value="CAG0925400.1"/>
    <property type="molecule type" value="Genomic_DNA"/>
</dbReference>
<dbReference type="InterPro" id="IPR013767">
    <property type="entry name" value="PAS_fold"/>
</dbReference>
<dbReference type="OrthoDB" id="71302at2759"/>
<evidence type="ECO:0000259" key="1">
    <source>
        <dbReference type="PROSITE" id="PS50112"/>
    </source>
</evidence>
<feature type="domain" description="PAS" evidence="1">
    <location>
        <begin position="66"/>
        <end position="111"/>
    </location>
</feature>
<dbReference type="Proteomes" id="UP000678499">
    <property type="component" value="Unassembled WGS sequence"/>
</dbReference>
<dbReference type="Pfam" id="PF00989">
    <property type="entry name" value="PAS"/>
    <property type="match status" value="1"/>
</dbReference>
<dbReference type="InterPro" id="IPR036638">
    <property type="entry name" value="HLH_DNA-bd_sf"/>
</dbReference>
<dbReference type="GO" id="GO:0045944">
    <property type="term" value="P:positive regulation of transcription by RNA polymerase II"/>
    <property type="evidence" value="ECO:0007669"/>
    <property type="project" value="TreeGrafter"/>
</dbReference>
<dbReference type="PANTHER" id="PTHR10684">
    <property type="entry name" value="NUCLEAR RECEPTOR COACTIVATOR"/>
    <property type="match status" value="1"/>
</dbReference>
<dbReference type="CDD" id="cd00130">
    <property type="entry name" value="PAS"/>
    <property type="match status" value="1"/>
</dbReference>
<dbReference type="SUPFAM" id="SSF55785">
    <property type="entry name" value="PYP-like sensor domain (PAS domain)"/>
    <property type="match status" value="1"/>
</dbReference>
<dbReference type="AlphaFoldDB" id="A0A7R9C0Z2"/>
<feature type="non-terminal residue" evidence="2">
    <location>
        <position position="1"/>
    </location>
</feature>
<dbReference type="GO" id="GO:0016922">
    <property type="term" value="F:nuclear receptor binding"/>
    <property type="evidence" value="ECO:0007669"/>
    <property type="project" value="TreeGrafter"/>
</dbReference>
<sequence>MNASSARSVKPDKCAILQETVNQIHRIQQEDKARAAAAVAPDAVQQSDVSSTKPTILANEVLGPLLLEALDGFLFMVSSEGKVEFVSENIRQFLNYSQDDLVGKSIYNIIH</sequence>
<dbReference type="GO" id="GO:0046983">
    <property type="term" value="F:protein dimerization activity"/>
    <property type="evidence" value="ECO:0007669"/>
    <property type="project" value="InterPro"/>
</dbReference>
<dbReference type="InterPro" id="IPR000014">
    <property type="entry name" value="PAS"/>
</dbReference>
<dbReference type="Gene3D" id="3.30.450.20">
    <property type="entry name" value="PAS domain"/>
    <property type="match status" value="1"/>
</dbReference>
<evidence type="ECO:0000313" key="2">
    <source>
        <dbReference type="EMBL" id="CAD7285248.1"/>
    </source>
</evidence>
<dbReference type="GO" id="GO:0003713">
    <property type="term" value="F:transcription coactivator activity"/>
    <property type="evidence" value="ECO:0007669"/>
    <property type="project" value="InterPro"/>
</dbReference>
<dbReference type="InterPro" id="IPR017426">
    <property type="entry name" value="Nuclear_rcpt_coactivator"/>
</dbReference>
<dbReference type="InterPro" id="IPR035965">
    <property type="entry name" value="PAS-like_dom_sf"/>
</dbReference>
<proteinExistence type="predicted"/>
<dbReference type="GO" id="GO:0005634">
    <property type="term" value="C:nucleus"/>
    <property type="evidence" value="ECO:0007669"/>
    <property type="project" value="InterPro"/>
</dbReference>
<dbReference type="Gene3D" id="4.10.280.10">
    <property type="entry name" value="Helix-loop-helix DNA-binding domain"/>
    <property type="match status" value="1"/>
</dbReference>
<dbReference type="PANTHER" id="PTHR10684:SF4">
    <property type="entry name" value="TAIMAN, ISOFORM G"/>
    <property type="match status" value="1"/>
</dbReference>
<evidence type="ECO:0000313" key="3">
    <source>
        <dbReference type="Proteomes" id="UP000678499"/>
    </source>
</evidence>
<reference evidence="2" key="1">
    <citation type="submission" date="2020-11" db="EMBL/GenBank/DDBJ databases">
        <authorList>
            <person name="Tran Van P."/>
        </authorList>
    </citation>
    <scope>NUCLEOTIDE SEQUENCE</scope>
</reference>
<protein>
    <recommendedName>
        <fullName evidence="1">PAS domain-containing protein</fullName>
    </recommendedName>
</protein>
<gene>
    <name evidence="2" type="ORF">NMOB1V02_LOCUS12850</name>
</gene>
<organism evidence="2">
    <name type="scientific">Notodromas monacha</name>
    <dbReference type="NCBI Taxonomy" id="399045"/>
    <lineage>
        <taxon>Eukaryota</taxon>
        <taxon>Metazoa</taxon>
        <taxon>Ecdysozoa</taxon>
        <taxon>Arthropoda</taxon>
        <taxon>Crustacea</taxon>
        <taxon>Oligostraca</taxon>
        <taxon>Ostracoda</taxon>
        <taxon>Podocopa</taxon>
        <taxon>Podocopida</taxon>
        <taxon>Cypridocopina</taxon>
        <taxon>Cypridoidea</taxon>
        <taxon>Cyprididae</taxon>
        <taxon>Notodromas</taxon>
    </lineage>
</organism>
<keyword evidence="3" id="KW-1185">Reference proteome</keyword>
<accession>A0A7R9C0Z2</accession>
<name>A0A7R9C0Z2_9CRUS</name>